<comment type="caution">
    <text evidence="1">The sequence shown here is derived from an EMBL/GenBank/DDBJ whole genome shotgun (WGS) entry which is preliminary data.</text>
</comment>
<reference evidence="2" key="1">
    <citation type="journal article" date="2013" name="Mol. Plant Microbe Interact.">
        <title>Global aspects of pacC regulation of pathogenicity genes in Colletotrichum gloeosporioides as revealed by transcriptome analysis.</title>
        <authorList>
            <person name="Alkan N."/>
            <person name="Meng X."/>
            <person name="Friedlander G."/>
            <person name="Reuveni E."/>
            <person name="Sukno S."/>
            <person name="Sherman A."/>
            <person name="Thon M."/>
            <person name="Fluhr R."/>
            <person name="Prusky D."/>
        </authorList>
    </citation>
    <scope>NUCLEOTIDE SEQUENCE [LARGE SCALE GENOMIC DNA]</scope>
    <source>
        <strain evidence="2">Cg-14</strain>
    </source>
</reference>
<dbReference type="HOGENOM" id="CLU_3433126_0_0_1"/>
<organism evidence="1 2">
    <name type="scientific">Colletotrichum gloeosporioides (strain Cg-14)</name>
    <name type="common">Anthracnose fungus</name>
    <name type="synonym">Glomerella cingulata</name>
    <dbReference type="NCBI Taxonomy" id="1237896"/>
    <lineage>
        <taxon>Eukaryota</taxon>
        <taxon>Fungi</taxon>
        <taxon>Dikarya</taxon>
        <taxon>Ascomycota</taxon>
        <taxon>Pezizomycotina</taxon>
        <taxon>Sordariomycetes</taxon>
        <taxon>Hypocreomycetidae</taxon>
        <taxon>Glomerellales</taxon>
        <taxon>Glomerellaceae</taxon>
        <taxon>Colletotrichum</taxon>
        <taxon>Colletotrichum gloeosporioides species complex</taxon>
    </lineage>
</organism>
<accession>T0LJ88</accession>
<sequence length="16" mass="1910">MSIFLLTHTQKLDYSL</sequence>
<dbReference type="Proteomes" id="UP000015530">
    <property type="component" value="Unassembled WGS sequence"/>
</dbReference>
<protein>
    <submittedName>
        <fullName evidence="1">Uncharacterized protein</fullName>
    </submittedName>
</protein>
<dbReference type="AlphaFoldDB" id="T0LJ88"/>
<evidence type="ECO:0000313" key="1">
    <source>
        <dbReference type="EMBL" id="EQB48210.1"/>
    </source>
</evidence>
<dbReference type="EMBL" id="AMYD01002692">
    <property type="protein sequence ID" value="EQB48210.1"/>
    <property type="molecule type" value="Genomic_DNA"/>
</dbReference>
<gene>
    <name evidence="1" type="ORF">CGLO_12580</name>
</gene>
<name>T0LJ88_COLGC</name>
<proteinExistence type="predicted"/>
<evidence type="ECO:0000313" key="2">
    <source>
        <dbReference type="Proteomes" id="UP000015530"/>
    </source>
</evidence>